<keyword evidence="10 12" id="KW-0413">Isomerase</keyword>
<dbReference type="GO" id="GO:0008270">
    <property type="term" value="F:zinc ion binding"/>
    <property type="evidence" value="ECO:0007669"/>
    <property type="project" value="UniProtKB-UniRule"/>
</dbReference>
<keyword evidence="4 12" id="KW-0547">Nucleotide-binding</keyword>
<comment type="cofactor">
    <cofactor evidence="12">
        <name>Zn(2+)</name>
        <dbReference type="ChEBI" id="CHEBI:29105"/>
    </cofactor>
    <text evidence="12">Binds 2 zinc ions per subunit.</text>
</comment>
<evidence type="ECO:0000313" key="15">
    <source>
        <dbReference type="Proteomes" id="UP000316925"/>
    </source>
</evidence>
<dbReference type="GO" id="GO:0006269">
    <property type="term" value="P:DNA replication, synthesis of primer"/>
    <property type="evidence" value="ECO:0007669"/>
    <property type="project" value="UniProtKB-KW"/>
</dbReference>
<dbReference type="GO" id="GO:0016887">
    <property type="term" value="F:ATP hydrolysis activity"/>
    <property type="evidence" value="ECO:0007669"/>
    <property type="project" value="RHEA"/>
</dbReference>
<feature type="binding site" evidence="12">
    <location>
        <position position="408"/>
    </location>
    <ligand>
        <name>Zn(2+)</name>
        <dbReference type="ChEBI" id="CHEBI:29105"/>
        <label>1</label>
    </ligand>
</feature>
<evidence type="ECO:0000256" key="2">
    <source>
        <dbReference type="ARBA" id="ARBA00022705"/>
    </source>
</evidence>
<comment type="similarity">
    <text evidence="12">Belongs to the helicase family. PriA subfamily.</text>
</comment>
<evidence type="ECO:0000256" key="7">
    <source>
        <dbReference type="ARBA" id="ARBA00022833"/>
    </source>
</evidence>
<evidence type="ECO:0000259" key="13">
    <source>
        <dbReference type="PROSITE" id="PS51192"/>
    </source>
</evidence>
<keyword evidence="7 12" id="KW-0862">Zinc</keyword>
<evidence type="ECO:0000256" key="3">
    <source>
        <dbReference type="ARBA" id="ARBA00022723"/>
    </source>
</evidence>
<dbReference type="HAMAP" id="MF_00983">
    <property type="entry name" value="PriA"/>
    <property type="match status" value="1"/>
</dbReference>
<feature type="binding site" evidence="12">
    <location>
        <position position="366"/>
    </location>
    <ligand>
        <name>Zn(2+)</name>
        <dbReference type="ChEBI" id="CHEBI:29105"/>
        <label>1</label>
    </ligand>
</feature>
<protein>
    <recommendedName>
        <fullName evidence="12">Replication restart protein PriA</fullName>
    </recommendedName>
    <alternativeName>
        <fullName evidence="12">ATP-dependent DNA helicase PriA</fullName>
        <ecNumber evidence="12">5.6.2.4</ecNumber>
    </alternativeName>
    <alternativeName>
        <fullName evidence="12">DNA 3'-5' helicase PriA</fullName>
    </alternativeName>
</protein>
<organism evidence="14 15">
    <name type="scientific">Aerophobetes bacterium</name>
    <dbReference type="NCBI Taxonomy" id="2030807"/>
    <lineage>
        <taxon>Bacteria</taxon>
        <taxon>Candidatus Aerophobota</taxon>
    </lineage>
</organism>
<comment type="subunit">
    <text evidence="12">Component of the replication restart primosome.</text>
</comment>
<feature type="binding site" evidence="12">
    <location>
        <position position="375"/>
    </location>
    <ligand>
        <name>Zn(2+)</name>
        <dbReference type="ChEBI" id="CHEBI:29105"/>
        <label>2</label>
    </ligand>
</feature>
<dbReference type="AlphaFoldDB" id="A0A523YLC0"/>
<dbReference type="GO" id="GO:1990077">
    <property type="term" value="C:primosome complex"/>
    <property type="evidence" value="ECO:0007669"/>
    <property type="project" value="UniProtKB-UniRule"/>
</dbReference>
<dbReference type="PANTHER" id="PTHR30580">
    <property type="entry name" value="PRIMOSOMAL PROTEIN N"/>
    <property type="match status" value="1"/>
</dbReference>
<dbReference type="EMBL" id="SOIJ01000218">
    <property type="protein sequence ID" value="TET92377.1"/>
    <property type="molecule type" value="Genomic_DNA"/>
</dbReference>
<feature type="domain" description="Helicase ATP-binding" evidence="13">
    <location>
        <begin position="167"/>
        <end position="310"/>
    </location>
</feature>
<dbReference type="Pfam" id="PF18319">
    <property type="entry name" value="Zn_ribbon_PriA"/>
    <property type="match status" value="1"/>
</dbReference>
<keyword evidence="1 12" id="KW-0639">Primosome</keyword>
<keyword evidence="3 12" id="KW-0479">Metal-binding</keyword>
<comment type="catalytic activity">
    <reaction evidence="11 12">
        <text>ATP + H2O = ADP + phosphate + H(+)</text>
        <dbReference type="Rhea" id="RHEA:13065"/>
        <dbReference type="ChEBI" id="CHEBI:15377"/>
        <dbReference type="ChEBI" id="CHEBI:15378"/>
        <dbReference type="ChEBI" id="CHEBI:30616"/>
        <dbReference type="ChEBI" id="CHEBI:43474"/>
        <dbReference type="ChEBI" id="CHEBI:456216"/>
        <dbReference type="EC" id="5.6.2.4"/>
    </reaction>
</comment>
<evidence type="ECO:0000256" key="8">
    <source>
        <dbReference type="ARBA" id="ARBA00022840"/>
    </source>
</evidence>
<dbReference type="GO" id="GO:0006270">
    <property type="term" value="P:DNA replication initiation"/>
    <property type="evidence" value="ECO:0007669"/>
    <property type="project" value="TreeGrafter"/>
</dbReference>
<keyword evidence="5 12" id="KW-0378">Hydrolase</keyword>
<dbReference type="GO" id="GO:0006302">
    <property type="term" value="P:double-strand break repair"/>
    <property type="evidence" value="ECO:0007669"/>
    <property type="project" value="InterPro"/>
</dbReference>
<evidence type="ECO:0000256" key="6">
    <source>
        <dbReference type="ARBA" id="ARBA00022806"/>
    </source>
</evidence>
<dbReference type="InterPro" id="IPR042115">
    <property type="entry name" value="PriA_3primeBD_sf"/>
</dbReference>
<evidence type="ECO:0000313" key="14">
    <source>
        <dbReference type="EMBL" id="TET92377.1"/>
    </source>
</evidence>
<evidence type="ECO:0000256" key="5">
    <source>
        <dbReference type="ARBA" id="ARBA00022801"/>
    </source>
</evidence>
<feature type="binding site" evidence="12">
    <location>
        <position position="378"/>
    </location>
    <ligand>
        <name>Zn(2+)</name>
        <dbReference type="ChEBI" id="CHEBI:29105"/>
        <label>2</label>
    </ligand>
</feature>
<keyword evidence="6 12" id="KW-0347">Helicase</keyword>
<feature type="binding site" evidence="12">
    <location>
        <position position="405"/>
    </location>
    <ligand>
        <name>Zn(2+)</name>
        <dbReference type="ChEBI" id="CHEBI:29105"/>
        <label>1</label>
    </ligand>
</feature>
<sequence length="651" mass="75144">MTSDGKVKYIKVVLNLPLNQSFAYKVPAEVSSRVKIGGKVLVPFRRKILSGFVVDQIEREQSRGNLKEIIKVMKDFPPLSNSFIELGKWISDYYYCSLGQALHSIFPIQETFRIQRSKESERKTSAGQKFGKLSSMVGKNNESVFFLKEKGVFLFKTEDNEKRKSLYLPLIKKTLERERQVILIVPEIGYLPILEELIHSYYEGEIAILHSRLSSKQRYEEWCKISRGEVWLAIGTRSAVFAPFSRLGLIIVEEEENSAYKQIEVPRYHLRDVAIKRAEIEDFSVVLFTASPSLESWHRAKRGIYKFVEFSRNDSKSRQVRVIDMRKEKDRIFSLTLEEEIEKNLEENNPALLFFSRRGFANFLLCHECGKVSRCPNCDISLTLHLNGKLTCHYCGYEEKAPRVCSSCRGSYVRGVGLGTEQLEIEVKKKFPKACVRRGDLDVINSSLLYKKLRSDLIEKKIDILVGTQLIIREEILSYISLVGIILADGLLNLPDFRAGEYLFQLLTKTKRLMKPQGRLIIQTYNPTHYTIEALAGKEENFYERESQIRKDLEYPPYLHWIRILLEGRIKTKVEEVAEALREKIEGEGIEFLGPSPCPFAKIKGKYRYHLVLKDKNLSSIRQILEKKLNPLFSGIQGVRGIVDVDPLRTM</sequence>
<evidence type="ECO:0000256" key="12">
    <source>
        <dbReference type="HAMAP-Rule" id="MF_00983"/>
    </source>
</evidence>
<dbReference type="NCBIfam" id="TIGR00595">
    <property type="entry name" value="priA"/>
    <property type="match status" value="1"/>
</dbReference>
<reference evidence="14 15" key="1">
    <citation type="submission" date="2019-03" db="EMBL/GenBank/DDBJ databases">
        <title>Metabolic potential of uncultured bacteria and archaea associated with petroleum seepage in deep-sea sediments.</title>
        <authorList>
            <person name="Dong X."/>
            <person name="Hubert C."/>
        </authorList>
    </citation>
    <scope>NUCLEOTIDE SEQUENCE [LARGE SCALE GENOMIC DNA]</scope>
    <source>
        <strain evidence="14">E29_bin28</strain>
    </source>
</reference>
<dbReference type="InterPro" id="IPR041236">
    <property type="entry name" value="PriA_C"/>
</dbReference>
<accession>A0A523YLC0</accession>
<dbReference type="PANTHER" id="PTHR30580:SF0">
    <property type="entry name" value="PRIMOSOMAL PROTEIN N"/>
    <property type="match status" value="1"/>
</dbReference>
<evidence type="ECO:0000256" key="4">
    <source>
        <dbReference type="ARBA" id="ARBA00022741"/>
    </source>
</evidence>
<evidence type="ECO:0000256" key="11">
    <source>
        <dbReference type="ARBA" id="ARBA00048988"/>
    </source>
</evidence>
<keyword evidence="8 12" id="KW-0067">ATP-binding</keyword>
<feature type="binding site" evidence="12">
    <location>
        <position position="369"/>
    </location>
    <ligand>
        <name>Zn(2+)</name>
        <dbReference type="ChEBI" id="CHEBI:29105"/>
        <label>1</label>
    </ligand>
</feature>
<evidence type="ECO:0000256" key="1">
    <source>
        <dbReference type="ARBA" id="ARBA00022515"/>
    </source>
</evidence>
<dbReference type="PROSITE" id="PS51192">
    <property type="entry name" value="HELICASE_ATP_BIND_1"/>
    <property type="match status" value="1"/>
</dbReference>
<dbReference type="InterPro" id="IPR005259">
    <property type="entry name" value="PriA"/>
</dbReference>
<comment type="catalytic activity">
    <reaction evidence="12">
        <text>Couples ATP hydrolysis with the unwinding of duplex DNA by translocating in the 3'-5' direction.</text>
        <dbReference type="EC" id="5.6.2.4"/>
    </reaction>
</comment>
<feature type="binding site" evidence="12">
    <location>
        <position position="395"/>
    </location>
    <ligand>
        <name>Zn(2+)</name>
        <dbReference type="ChEBI" id="CHEBI:29105"/>
        <label>2</label>
    </ligand>
</feature>
<dbReference type="Gene3D" id="3.40.50.300">
    <property type="entry name" value="P-loop containing nucleotide triphosphate hydrolases"/>
    <property type="match status" value="1"/>
</dbReference>
<dbReference type="FunFam" id="3.40.50.300:FF:000489">
    <property type="entry name" value="Primosome assembly protein PriA"/>
    <property type="match status" value="1"/>
</dbReference>
<dbReference type="InterPro" id="IPR040498">
    <property type="entry name" value="PriA_CRR"/>
</dbReference>
<comment type="caution">
    <text evidence="14">The sequence shown here is derived from an EMBL/GenBank/DDBJ whole genome shotgun (WGS) entry which is preliminary data.</text>
</comment>
<evidence type="ECO:0000256" key="9">
    <source>
        <dbReference type="ARBA" id="ARBA00023125"/>
    </source>
</evidence>
<dbReference type="InterPro" id="IPR027417">
    <property type="entry name" value="P-loop_NTPase"/>
</dbReference>
<dbReference type="SUPFAM" id="SSF52540">
    <property type="entry name" value="P-loop containing nucleoside triphosphate hydrolases"/>
    <property type="match status" value="1"/>
</dbReference>
<dbReference type="GO" id="GO:0006310">
    <property type="term" value="P:DNA recombination"/>
    <property type="evidence" value="ECO:0007669"/>
    <property type="project" value="InterPro"/>
</dbReference>
<dbReference type="Pfam" id="PF18074">
    <property type="entry name" value="PriA_C"/>
    <property type="match status" value="1"/>
</dbReference>
<comment type="function">
    <text evidence="12">Initiates the restart of stalled replication forks, which reloads the replicative helicase on sites other than the origin of replication. Recognizes and binds to abandoned replication forks and remodels them to uncover a helicase loading site. Promotes assembly of the primosome at these replication forks.</text>
</comment>
<dbReference type="InterPro" id="IPR014001">
    <property type="entry name" value="Helicase_ATP-bd"/>
</dbReference>
<keyword evidence="2 12" id="KW-0235">DNA replication</keyword>
<evidence type="ECO:0000256" key="10">
    <source>
        <dbReference type="ARBA" id="ARBA00023235"/>
    </source>
</evidence>
<dbReference type="Pfam" id="PF17764">
    <property type="entry name" value="PriA_3primeBD"/>
    <property type="match status" value="1"/>
</dbReference>
<dbReference type="Gene3D" id="3.40.1440.60">
    <property type="entry name" value="PriA, 3(prime) DNA-binding domain"/>
    <property type="match status" value="1"/>
</dbReference>
<keyword evidence="9 12" id="KW-0238">DNA-binding</keyword>
<feature type="binding site" evidence="12">
    <location>
        <position position="392"/>
    </location>
    <ligand>
        <name>Zn(2+)</name>
        <dbReference type="ChEBI" id="CHEBI:29105"/>
        <label>2</label>
    </ligand>
</feature>
<gene>
    <name evidence="12 14" type="primary">priA</name>
    <name evidence="14" type="ORF">E3J33_03895</name>
</gene>
<proteinExistence type="inferred from homology"/>
<dbReference type="GO" id="GO:0043138">
    <property type="term" value="F:3'-5' DNA helicase activity"/>
    <property type="evidence" value="ECO:0007669"/>
    <property type="project" value="UniProtKB-EC"/>
</dbReference>
<dbReference type="GO" id="GO:0005524">
    <property type="term" value="F:ATP binding"/>
    <property type="evidence" value="ECO:0007669"/>
    <property type="project" value="UniProtKB-UniRule"/>
</dbReference>
<dbReference type="GO" id="GO:0003677">
    <property type="term" value="F:DNA binding"/>
    <property type="evidence" value="ECO:0007669"/>
    <property type="project" value="UniProtKB-UniRule"/>
</dbReference>
<dbReference type="Proteomes" id="UP000316925">
    <property type="component" value="Unassembled WGS sequence"/>
</dbReference>
<name>A0A523YLC0_UNCAE</name>
<dbReference type="EC" id="5.6.2.4" evidence="12"/>
<dbReference type="InterPro" id="IPR041222">
    <property type="entry name" value="PriA_3primeBD"/>
</dbReference>